<organism evidence="2 3">
    <name type="scientific">Saezia sanguinis</name>
    <dbReference type="NCBI Taxonomy" id="1965230"/>
    <lineage>
        <taxon>Bacteria</taxon>
        <taxon>Pseudomonadati</taxon>
        <taxon>Pseudomonadota</taxon>
        <taxon>Betaproteobacteria</taxon>
        <taxon>Burkholderiales</taxon>
        <taxon>Saeziaceae</taxon>
        <taxon>Saezia</taxon>
    </lineage>
</organism>
<dbReference type="AlphaFoldDB" id="A0A433SFZ8"/>
<comment type="caution">
    <text evidence="2">The sequence shown here is derived from an EMBL/GenBank/DDBJ whole genome shotgun (WGS) entry which is preliminary data.</text>
</comment>
<dbReference type="Pfam" id="PF06445">
    <property type="entry name" value="GyrI-like"/>
    <property type="match status" value="1"/>
</dbReference>
<dbReference type="InterPro" id="IPR011256">
    <property type="entry name" value="Reg_factor_effector_dom_sf"/>
</dbReference>
<sequence length="155" mass="17477">MPRISDIAIIEVPEQATAVIKTTTRVQDLPLLIGQSYSAIAAYLKKHDAWMTDIPFAAYHNMDMQNLQVEIGFPVAKALPAHETIQAGSIPAGKIAFCMYLGPYQQVEPVYKEMMRWIEDNGYAIAGPAYEYYYNGPGFPEEQFLTRIVFPVQKK</sequence>
<dbReference type="OrthoDB" id="795001at2"/>
<dbReference type="InterPro" id="IPR010499">
    <property type="entry name" value="AraC_E-bd"/>
</dbReference>
<keyword evidence="3" id="KW-1185">Reference proteome</keyword>
<dbReference type="SMART" id="SM00871">
    <property type="entry name" value="AraC_E_bind"/>
    <property type="match status" value="1"/>
</dbReference>
<protein>
    <recommendedName>
        <fullName evidence="1">AraC effector-binding domain-containing protein</fullName>
    </recommendedName>
</protein>
<dbReference type="InterPro" id="IPR029442">
    <property type="entry name" value="GyrI-like"/>
</dbReference>
<evidence type="ECO:0000313" key="2">
    <source>
        <dbReference type="EMBL" id="RUS67642.1"/>
    </source>
</evidence>
<accession>A0A433SFZ8</accession>
<dbReference type="SUPFAM" id="SSF55136">
    <property type="entry name" value="Probable bacterial effector-binding domain"/>
    <property type="match status" value="1"/>
</dbReference>
<dbReference type="PANTHER" id="PTHR40055">
    <property type="entry name" value="TRANSCRIPTIONAL REGULATOR YGIV-RELATED"/>
    <property type="match status" value="1"/>
</dbReference>
<dbReference type="RefSeq" id="WP_126977201.1">
    <property type="nucleotide sequence ID" value="NZ_PQSP01000001.1"/>
</dbReference>
<gene>
    <name evidence="2" type="ORF">CUZ56_00117</name>
</gene>
<dbReference type="Gene3D" id="3.20.80.10">
    <property type="entry name" value="Regulatory factor, effector binding domain"/>
    <property type="match status" value="1"/>
</dbReference>
<evidence type="ECO:0000313" key="3">
    <source>
        <dbReference type="Proteomes" id="UP000286947"/>
    </source>
</evidence>
<feature type="domain" description="AraC effector-binding" evidence="1">
    <location>
        <begin position="5"/>
        <end position="153"/>
    </location>
</feature>
<dbReference type="EMBL" id="PQSP01000001">
    <property type="protein sequence ID" value="RUS67642.1"/>
    <property type="molecule type" value="Genomic_DNA"/>
</dbReference>
<dbReference type="InterPro" id="IPR050908">
    <property type="entry name" value="SmbC-like"/>
</dbReference>
<name>A0A433SFZ8_9BURK</name>
<dbReference type="Proteomes" id="UP000286947">
    <property type="component" value="Unassembled WGS sequence"/>
</dbReference>
<proteinExistence type="predicted"/>
<evidence type="ECO:0000259" key="1">
    <source>
        <dbReference type="SMART" id="SM00871"/>
    </source>
</evidence>
<dbReference type="PANTHER" id="PTHR40055:SF1">
    <property type="entry name" value="TRANSCRIPTIONAL REGULATOR YGIV-RELATED"/>
    <property type="match status" value="1"/>
</dbReference>
<reference evidence="2 3" key="1">
    <citation type="submission" date="2018-01" db="EMBL/GenBank/DDBJ databases">
        <title>Saezia sanguinis gen. nov., sp. nov., in the order Burkholderiales isolated from human blood.</title>
        <authorList>
            <person name="Medina-Pascual M.J."/>
            <person name="Valdezate S."/>
            <person name="Monzon S."/>
            <person name="Cuesta I."/>
            <person name="Carrasco G."/>
            <person name="Villalon P."/>
            <person name="Saez-Nieto J.A."/>
        </authorList>
    </citation>
    <scope>NUCLEOTIDE SEQUENCE [LARGE SCALE GENOMIC DNA]</scope>
    <source>
        <strain evidence="2 3">CNM695-12</strain>
    </source>
</reference>